<feature type="domain" description="Attractin/MKLN-like beta-propeller" evidence="4">
    <location>
        <begin position="312"/>
        <end position="441"/>
    </location>
</feature>
<dbReference type="STRING" id="94643.A0A2A9M5D7"/>
<gene>
    <name evidence="5" type="ORF">BESB_083580</name>
</gene>
<name>A0A2A9M5D7_BESBE</name>
<organism evidence="5 6">
    <name type="scientific">Besnoitia besnoiti</name>
    <name type="common">Apicomplexan protozoan</name>
    <dbReference type="NCBI Taxonomy" id="94643"/>
    <lineage>
        <taxon>Eukaryota</taxon>
        <taxon>Sar</taxon>
        <taxon>Alveolata</taxon>
        <taxon>Apicomplexa</taxon>
        <taxon>Conoidasida</taxon>
        <taxon>Coccidia</taxon>
        <taxon>Eucoccidiorida</taxon>
        <taxon>Eimeriorina</taxon>
        <taxon>Sarcocystidae</taxon>
        <taxon>Besnoitia</taxon>
    </lineage>
</organism>
<evidence type="ECO:0000313" key="5">
    <source>
        <dbReference type="EMBL" id="PFH33159.1"/>
    </source>
</evidence>
<evidence type="ECO:0000256" key="1">
    <source>
        <dbReference type="ARBA" id="ARBA00022441"/>
    </source>
</evidence>
<accession>A0A2A9M5D7</accession>
<dbReference type="SUPFAM" id="SSF117281">
    <property type="entry name" value="Kelch motif"/>
    <property type="match status" value="1"/>
</dbReference>
<dbReference type="Proteomes" id="UP000224006">
    <property type="component" value="Chromosome VIII"/>
</dbReference>
<feature type="compositionally biased region" description="Basic and acidic residues" evidence="3">
    <location>
        <begin position="61"/>
        <end position="80"/>
    </location>
</feature>
<keyword evidence="1" id="KW-0880">Kelch repeat</keyword>
<reference evidence="5 6" key="1">
    <citation type="submission" date="2017-09" db="EMBL/GenBank/DDBJ databases">
        <title>Genome sequencing of Besnoitia besnoiti strain Bb-Ger1.</title>
        <authorList>
            <person name="Schares G."/>
            <person name="Venepally P."/>
            <person name="Lorenzi H.A."/>
        </authorList>
    </citation>
    <scope>NUCLEOTIDE SEQUENCE [LARGE SCALE GENOMIC DNA]</scope>
    <source>
        <strain evidence="5 6">Bb-Ger1</strain>
    </source>
</reference>
<keyword evidence="6" id="KW-1185">Reference proteome</keyword>
<feature type="compositionally biased region" description="Basic and acidic residues" evidence="3">
    <location>
        <begin position="12"/>
        <end position="33"/>
    </location>
</feature>
<evidence type="ECO:0000313" key="6">
    <source>
        <dbReference type="Proteomes" id="UP000224006"/>
    </source>
</evidence>
<dbReference type="OrthoDB" id="432528at2759"/>
<dbReference type="Pfam" id="PF24681">
    <property type="entry name" value="Kelch_KLHDC2_KLHL20_DRC7"/>
    <property type="match status" value="1"/>
</dbReference>
<evidence type="ECO:0000256" key="2">
    <source>
        <dbReference type="ARBA" id="ARBA00022737"/>
    </source>
</evidence>
<keyword evidence="2" id="KW-0677">Repeat</keyword>
<evidence type="ECO:0000256" key="3">
    <source>
        <dbReference type="SAM" id="MobiDB-lite"/>
    </source>
</evidence>
<feature type="compositionally biased region" description="Basic and acidic residues" evidence="3">
    <location>
        <begin position="107"/>
        <end position="116"/>
    </location>
</feature>
<dbReference type="RefSeq" id="XP_029217168.1">
    <property type="nucleotide sequence ID" value="XM_029366708.1"/>
</dbReference>
<feature type="compositionally biased region" description="Low complexity" evidence="3">
    <location>
        <begin position="1"/>
        <end position="11"/>
    </location>
</feature>
<protein>
    <submittedName>
        <fullName evidence="5">Kelch repeat-containing protein</fullName>
    </submittedName>
</protein>
<dbReference type="KEGG" id="bbes:BESB_083580"/>
<dbReference type="PANTHER" id="PTHR23244">
    <property type="entry name" value="KELCH REPEAT DOMAIN"/>
    <property type="match status" value="1"/>
</dbReference>
<dbReference type="InterPro" id="IPR015915">
    <property type="entry name" value="Kelch-typ_b-propeller"/>
</dbReference>
<dbReference type="Pfam" id="PF24981">
    <property type="entry name" value="Beta-prop_ATRN-LZTR1"/>
    <property type="match status" value="1"/>
</dbReference>
<evidence type="ECO:0000259" key="4">
    <source>
        <dbReference type="Pfam" id="PF24981"/>
    </source>
</evidence>
<comment type="caution">
    <text evidence="5">The sequence shown here is derived from an EMBL/GenBank/DDBJ whole genome shotgun (WGS) entry which is preliminary data.</text>
</comment>
<dbReference type="Gene3D" id="2.120.10.80">
    <property type="entry name" value="Kelch-type beta propeller"/>
    <property type="match status" value="2"/>
</dbReference>
<dbReference type="GeneID" id="40313284"/>
<feature type="region of interest" description="Disordered" evidence="3">
    <location>
        <begin position="1"/>
        <end position="123"/>
    </location>
</feature>
<dbReference type="PANTHER" id="PTHR23244:SF456">
    <property type="entry name" value="MULTIPLE EPIDERMAL GROWTH FACTOR-LIKE DOMAINS PROTEIN 8"/>
    <property type="match status" value="1"/>
</dbReference>
<dbReference type="EMBL" id="NWUJ01000009">
    <property type="protein sequence ID" value="PFH33159.1"/>
    <property type="molecule type" value="Genomic_DNA"/>
</dbReference>
<sequence>MSDLSDFSASDFSRESDTSDNEKGSGKKGEKKSLNQKLFGKLKRSTKTDVKVEAVDSDSAPEVKDAKKDGGKPQESKKPAGGDAISKTSKDTKTEQSNAKPAAKESAATRKGRESSSPESATGILSPPDFFFSSIVHDGKVFQARTEHLVVEFNNIIYIWGGSQAGTIYDDLISFDPSSNTFSTIAVSGKRPSARTGASLVARADRGGHGLLTLWGGHDGEKLTNQTWNFDTTTRTWTNVATKSTPSARKGHSMCGSGDALYLFGGMDSVGVTADGYVLKGEKWTKLKGDELPPARCFHTGTIANTSKVNAMFVFGGDLSGSGRPANDLWRYDIKREEWSLISDASGEAPAPRFKHASAFYEERIWISGGQTAGWFSIYAVSDFFAYDVAANYWFKCDVAVKQLGYHANFGSLALVPQTKALYIFGGSDSRGQPTSDVYRLAPVCTTFAVLDLRRELTETSSEIKQMQEEVDKSAVAAGRTIELAAALEKDTIAALSKVADLSLDVDSFQKGIADMIATSSACKENVERVRQRLDSMELKFVTFAQFERKFELIEASITEIFKKLEDKADTSAVRKIASQIHGSDSDDDNSD</sequence>
<dbReference type="InterPro" id="IPR056737">
    <property type="entry name" value="Beta-prop_ATRN-MKLN-like"/>
</dbReference>
<dbReference type="AlphaFoldDB" id="A0A2A9M5D7"/>
<proteinExistence type="predicted"/>
<dbReference type="VEuPathDB" id="ToxoDB:BESB_083580"/>